<reference evidence="6" key="1">
    <citation type="submission" date="2017-12" db="EMBL/GenBank/DDBJ databases">
        <title>Sequencing the genomes of 1000 Actinobacteria strains.</title>
        <authorList>
            <person name="Klenk H.-P."/>
        </authorList>
    </citation>
    <scope>NUCLEOTIDE SEQUENCE [LARGE SCALE GENOMIC DNA]</scope>
    <source>
        <strain evidence="6">DSM 44228</strain>
    </source>
</reference>
<evidence type="ECO:0000313" key="6">
    <source>
        <dbReference type="EMBL" id="PKW16775.1"/>
    </source>
</evidence>
<organism evidence="6 7">
    <name type="scientific">Saccharopolyspora spinosa</name>
    <dbReference type="NCBI Taxonomy" id="60894"/>
    <lineage>
        <taxon>Bacteria</taxon>
        <taxon>Bacillati</taxon>
        <taxon>Actinomycetota</taxon>
        <taxon>Actinomycetes</taxon>
        <taxon>Pseudonocardiales</taxon>
        <taxon>Pseudonocardiaceae</taxon>
        <taxon>Saccharopolyspora</taxon>
    </lineage>
</organism>
<dbReference type="Pfam" id="PF00171">
    <property type="entry name" value="Aldedh"/>
    <property type="match status" value="1"/>
</dbReference>
<dbReference type="PANTHER" id="PTHR42804:SF1">
    <property type="entry name" value="ALDEHYDE DEHYDROGENASE-RELATED"/>
    <property type="match status" value="1"/>
</dbReference>
<dbReference type="PROSITE" id="PS00687">
    <property type="entry name" value="ALDEHYDE_DEHYDR_GLU"/>
    <property type="match status" value="1"/>
</dbReference>
<dbReference type="AlphaFoldDB" id="A0A2N3Y1J4"/>
<comment type="caution">
    <text evidence="6">The sequence shown here is derived from an EMBL/GenBank/DDBJ whole genome shotgun (WGS) entry which is preliminary data.</text>
</comment>
<feature type="domain" description="Aldehyde dehydrogenase" evidence="5">
    <location>
        <begin position="24"/>
        <end position="484"/>
    </location>
</feature>
<evidence type="ECO:0000313" key="7">
    <source>
        <dbReference type="Proteomes" id="UP000233786"/>
    </source>
</evidence>
<dbReference type="InterPro" id="IPR016162">
    <property type="entry name" value="Ald_DH_N"/>
</dbReference>
<dbReference type="InterPro" id="IPR015590">
    <property type="entry name" value="Aldehyde_DH_dom"/>
</dbReference>
<evidence type="ECO:0000259" key="5">
    <source>
        <dbReference type="Pfam" id="PF00171"/>
    </source>
</evidence>
<dbReference type="STRING" id="994479.GCA_000194155_06775"/>
<evidence type="ECO:0000256" key="1">
    <source>
        <dbReference type="ARBA" id="ARBA00009986"/>
    </source>
</evidence>
<dbReference type="EMBL" id="PJNB01000001">
    <property type="protein sequence ID" value="PKW16775.1"/>
    <property type="molecule type" value="Genomic_DNA"/>
</dbReference>
<evidence type="ECO:0000256" key="2">
    <source>
        <dbReference type="ARBA" id="ARBA00023002"/>
    </source>
</evidence>
<proteinExistence type="inferred from homology"/>
<comment type="similarity">
    <text evidence="1 4">Belongs to the aldehyde dehydrogenase family.</text>
</comment>
<evidence type="ECO:0000256" key="4">
    <source>
        <dbReference type="RuleBase" id="RU003345"/>
    </source>
</evidence>
<dbReference type="RefSeq" id="WP_010313905.1">
    <property type="nucleotide sequence ID" value="NZ_CP061007.1"/>
</dbReference>
<dbReference type="OrthoDB" id="6882680at2"/>
<accession>A0A2N3Y1J4</accession>
<keyword evidence="2 4" id="KW-0560">Oxidoreductase</keyword>
<dbReference type="Gene3D" id="3.40.605.10">
    <property type="entry name" value="Aldehyde Dehydrogenase, Chain A, domain 1"/>
    <property type="match status" value="1"/>
</dbReference>
<dbReference type="PANTHER" id="PTHR42804">
    <property type="entry name" value="ALDEHYDE DEHYDROGENASE"/>
    <property type="match status" value="1"/>
</dbReference>
<name>A0A2N3Y1J4_SACSN</name>
<dbReference type="InterPro" id="IPR016163">
    <property type="entry name" value="Ald_DH_C"/>
</dbReference>
<gene>
    <name evidence="6" type="ORF">A8926_4658</name>
</gene>
<dbReference type="InterPro" id="IPR029510">
    <property type="entry name" value="Ald_DH_CS_GLU"/>
</dbReference>
<dbReference type="GO" id="GO:0016620">
    <property type="term" value="F:oxidoreductase activity, acting on the aldehyde or oxo group of donors, NAD or NADP as acceptor"/>
    <property type="evidence" value="ECO:0007669"/>
    <property type="project" value="InterPro"/>
</dbReference>
<sequence length="487" mass="51231">MTSTLSSTQRDLPHPRDIFVGGRWVTPSGSRAVPVVSPIDGSVLCHLPEVSAGDADAAVAQASAAFEAGPWPSMTPAERSVVVERFLTLLEQRLDEINLAWSQEVGIPITTAVAFGQGMSLAGRDSLRLARELPFSEIRETAGGRALVSREPLGPVLAILTYNGPTTEVGLSVIPALLVGNPVIVKLPPENRLVGQHLAEAAGLAGFPDGVISVLTAEAEVSKHLVAHPGVAAVHFTGGTEIGAEVASVAGRRLVRTTLELGGKSAAIVLDDADLDATIPLLMAMTTFQGQICNSLTRVLVPETRHDEIVARLREAFGAVKVGDPTDPATEFGPLPTERVRSRAEGYIRRAVEAGATVAYGGKRPEGFESGCYLEPTLLTDVDNTMEVARNEIFGPVYCVIRYSSGVDEAIRIANDSPLGLAGAVFTTDTDKAMRVAAQVRVGTFWVNGVAPCLTAPYGGVKASGYGRVGGPEGFFDLTEIKQVVLP</sequence>
<dbReference type="Proteomes" id="UP000233786">
    <property type="component" value="Unassembled WGS sequence"/>
</dbReference>
<protein>
    <submittedName>
        <fullName evidence="6">Aldehyde dehydrogenase (NAD+)/betaine-aldehyde dehydrogenase</fullName>
    </submittedName>
</protein>
<evidence type="ECO:0000256" key="3">
    <source>
        <dbReference type="PROSITE-ProRule" id="PRU10007"/>
    </source>
</evidence>
<dbReference type="InterPro" id="IPR016161">
    <property type="entry name" value="Ald_DH/histidinol_DH"/>
</dbReference>
<feature type="active site" evidence="3">
    <location>
        <position position="260"/>
    </location>
</feature>
<keyword evidence="7" id="KW-1185">Reference proteome</keyword>
<dbReference type="Gene3D" id="3.40.309.10">
    <property type="entry name" value="Aldehyde Dehydrogenase, Chain A, domain 2"/>
    <property type="match status" value="1"/>
</dbReference>
<dbReference type="FunFam" id="3.40.309.10:FF:000009">
    <property type="entry name" value="Aldehyde dehydrogenase A"/>
    <property type="match status" value="1"/>
</dbReference>
<dbReference type="SUPFAM" id="SSF53720">
    <property type="entry name" value="ALDH-like"/>
    <property type="match status" value="1"/>
</dbReference>